<dbReference type="OrthoDB" id="201595at2759"/>
<proteinExistence type="inferred from homology"/>
<keyword evidence="6" id="KW-1003">Cell membrane</keyword>
<feature type="transmembrane region" description="Helical" evidence="6">
    <location>
        <begin position="31"/>
        <end position="49"/>
    </location>
</feature>
<dbReference type="GO" id="GO:0005886">
    <property type="term" value="C:plasma membrane"/>
    <property type="evidence" value="ECO:0007669"/>
    <property type="project" value="UniProtKB-SubCell"/>
</dbReference>
<keyword evidence="6" id="KW-0406">Ion transport</keyword>
<dbReference type="InterPro" id="IPR000615">
    <property type="entry name" value="Bestrophin"/>
</dbReference>
<evidence type="ECO:0000256" key="3">
    <source>
        <dbReference type="ARBA" id="ARBA00022989"/>
    </source>
</evidence>
<dbReference type="Proteomes" id="UP000050761">
    <property type="component" value="Unassembled WGS sequence"/>
</dbReference>
<protein>
    <recommendedName>
        <fullName evidence="6">Bestrophin homolog</fullName>
    </recommendedName>
</protein>
<organism evidence="8 9">
    <name type="scientific">Heligmosomoides polygyrus</name>
    <name type="common">Parasitic roundworm</name>
    <dbReference type="NCBI Taxonomy" id="6339"/>
    <lineage>
        <taxon>Eukaryota</taxon>
        <taxon>Metazoa</taxon>
        <taxon>Ecdysozoa</taxon>
        <taxon>Nematoda</taxon>
        <taxon>Chromadorea</taxon>
        <taxon>Rhabditida</taxon>
        <taxon>Rhabditina</taxon>
        <taxon>Rhabditomorpha</taxon>
        <taxon>Strongyloidea</taxon>
        <taxon>Heligmosomidae</taxon>
        <taxon>Heligmosomoides</taxon>
    </lineage>
</organism>
<feature type="transmembrane region" description="Helical" evidence="6">
    <location>
        <begin position="195"/>
        <end position="215"/>
    </location>
</feature>
<keyword evidence="6" id="KW-0407">Ion channel</keyword>
<evidence type="ECO:0000256" key="4">
    <source>
        <dbReference type="ARBA" id="ARBA00023136"/>
    </source>
</evidence>
<dbReference type="PANTHER" id="PTHR10736">
    <property type="entry name" value="BESTROPHIN"/>
    <property type="match status" value="1"/>
</dbReference>
<gene>
    <name evidence="7" type="ORF">HPBE_LOCUS19512</name>
</gene>
<accession>A0A3P8ETU1</accession>
<keyword evidence="6" id="KW-0813">Transport</keyword>
<dbReference type="PANTHER" id="PTHR10736:SF63">
    <property type="entry name" value="BESTROPHIN HOMOLOG-RELATED"/>
    <property type="match status" value="1"/>
</dbReference>
<keyword evidence="6" id="KW-0869">Chloride channel</keyword>
<comment type="similarity">
    <text evidence="5 6">Belongs to the anion channel-forming bestrophin (TC 1.A.46) family. Calcium-sensitive chloride channel subfamily.</text>
</comment>
<dbReference type="WBParaSite" id="HPBE_0001951301-mRNA-1">
    <property type="protein sequence ID" value="HPBE_0001951301-mRNA-1"/>
    <property type="gene ID" value="HPBE_0001951301"/>
</dbReference>
<dbReference type="AlphaFoldDB" id="A0A183GBM6"/>
<sequence length="320" mass="37453">CCVVVYIVSCVCYDFRFWDEFSALFDQKLDYIPLTFMLGFFVTIIVGRWNEIFNNIGWIDNSALLTATYLRGNDEKSRMIRRNIIRYMVLAQVLTFRDVSMQVRRRFPTLDTVVAGGFMTEAERDKYLSYNLKYTRLFLPIQWCYTLIYEARVAGKLSADIMMNEMIKNVSDFRRGLAQLCNFDWVPIPLVYPQVVFLAVRSYFFLCLIARQSVLIDGEPPKDSNPMFPLIPLIMTGLQFVFYVGWMKVAESLMNPLGEDDDDFECNFLVDRNLSVGLSIVDECYSDLPVQQKDVFWSTGESIYREQRFESSEWDWLDAV</sequence>
<reference evidence="7 8" key="1">
    <citation type="submission" date="2018-11" db="EMBL/GenBank/DDBJ databases">
        <authorList>
            <consortium name="Pathogen Informatics"/>
        </authorList>
    </citation>
    <scope>NUCLEOTIDE SEQUENCE [LARGE SCALE GENOMIC DNA]</scope>
</reference>
<comment type="function">
    <text evidence="6">Forms chloride channels.</text>
</comment>
<dbReference type="Pfam" id="PF01062">
    <property type="entry name" value="Bestrophin"/>
    <property type="match status" value="1"/>
</dbReference>
<keyword evidence="4 6" id="KW-0472">Membrane</keyword>
<evidence type="ECO:0000256" key="2">
    <source>
        <dbReference type="ARBA" id="ARBA00022692"/>
    </source>
</evidence>
<evidence type="ECO:0000313" key="8">
    <source>
        <dbReference type="Proteomes" id="UP000050761"/>
    </source>
</evidence>
<reference evidence="9" key="2">
    <citation type="submission" date="2019-09" db="UniProtKB">
        <authorList>
            <consortium name="WormBaseParasite"/>
        </authorList>
    </citation>
    <scope>IDENTIFICATION</scope>
</reference>
<comment type="subcellular location">
    <subcellularLocation>
        <location evidence="6">Cell membrane</location>
        <topology evidence="6">Multi-pass membrane protein</topology>
    </subcellularLocation>
    <subcellularLocation>
        <location evidence="1">Membrane</location>
    </subcellularLocation>
</comment>
<evidence type="ECO:0000313" key="9">
    <source>
        <dbReference type="WBParaSite" id="HPBE_0001951301-mRNA-1"/>
    </source>
</evidence>
<evidence type="ECO:0000256" key="5">
    <source>
        <dbReference type="ARBA" id="ARBA00034769"/>
    </source>
</evidence>
<keyword evidence="8" id="KW-1185">Reference proteome</keyword>
<evidence type="ECO:0000313" key="7">
    <source>
        <dbReference type="EMBL" id="VDP15359.1"/>
    </source>
</evidence>
<evidence type="ECO:0000256" key="6">
    <source>
        <dbReference type="RuleBase" id="RU363126"/>
    </source>
</evidence>
<dbReference type="GO" id="GO:0005254">
    <property type="term" value="F:chloride channel activity"/>
    <property type="evidence" value="ECO:0007669"/>
    <property type="project" value="UniProtKB-KW"/>
</dbReference>
<keyword evidence="3 6" id="KW-1133">Transmembrane helix</keyword>
<keyword evidence="2 6" id="KW-0812">Transmembrane</keyword>
<feature type="transmembrane region" description="Helical" evidence="6">
    <location>
        <begin position="227"/>
        <end position="246"/>
    </location>
</feature>
<dbReference type="GO" id="GO:0034707">
    <property type="term" value="C:chloride channel complex"/>
    <property type="evidence" value="ECO:0007669"/>
    <property type="project" value="UniProtKB-KW"/>
</dbReference>
<dbReference type="EMBL" id="UZAH01031418">
    <property type="protein sequence ID" value="VDP15359.1"/>
    <property type="molecule type" value="Genomic_DNA"/>
</dbReference>
<keyword evidence="6" id="KW-0868">Chloride</keyword>
<evidence type="ECO:0000256" key="1">
    <source>
        <dbReference type="ARBA" id="ARBA00004370"/>
    </source>
</evidence>
<dbReference type="InterPro" id="IPR021134">
    <property type="entry name" value="Bestrophin-like"/>
</dbReference>
<name>A0A183GBM6_HELPZ</name>
<accession>A0A183GBM6</accession>